<dbReference type="OrthoDB" id="271491at2157"/>
<gene>
    <name evidence="3" type="ORF">DMP03_09515</name>
    <name evidence="2" type="ORF">DP108_12915</name>
</gene>
<feature type="region of interest" description="Disordered" evidence="1">
    <location>
        <begin position="397"/>
        <end position="451"/>
    </location>
</feature>
<reference evidence="4 5" key="1">
    <citation type="submission" date="2019-10" db="EMBL/GenBank/DDBJ databases">
        <title>Unraveling microbial dark matter from salterns through culturing: the case of the genus Halosegnis.</title>
        <authorList>
            <person name="Duran-Viseras A."/>
            <person name="Andrei A.-S."/>
            <person name="Vera-Gargallo B."/>
            <person name="Ghai R."/>
            <person name="Sanchez-Porro C."/>
            <person name="Ventosa A."/>
        </authorList>
    </citation>
    <scope>NUCLEOTIDE SEQUENCE [LARGE SCALE GENOMIC DNA]</scope>
    <source>
        <strain evidence="3 5">F17-44</strain>
        <strain evidence="2 4">F19-13</strain>
    </source>
</reference>
<evidence type="ECO:0000313" key="5">
    <source>
        <dbReference type="Proteomes" id="UP000326302"/>
    </source>
</evidence>
<evidence type="ECO:0000256" key="1">
    <source>
        <dbReference type="SAM" id="MobiDB-lite"/>
    </source>
</evidence>
<evidence type="ECO:0000313" key="3">
    <source>
        <dbReference type="EMBL" id="KAB7515445.1"/>
    </source>
</evidence>
<organism evidence="3 5">
    <name type="scientific">Halosegnis rubeus</name>
    <dbReference type="NCBI Taxonomy" id="2212850"/>
    <lineage>
        <taxon>Archaea</taxon>
        <taxon>Methanobacteriati</taxon>
        <taxon>Methanobacteriota</taxon>
        <taxon>Stenosarchaea group</taxon>
        <taxon>Halobacteria</taxon>
        <taxon>Halobacteriales</taxon>
        <taxon>Natronomonadaceae</taxon>
        <taxon>Halosegnis</taxon>
    </lineage>
</organism>
<evidence type="ECO:0000313" key="4">
    <source>
        <dbReference type="Proteomes" id="UP000326207"/>
    </source>
</evidence>
<comment type="caution">
    <text evidence="3">The sequence shown here is derived from an EMBL/GenBank/DDBJ whole genome shotgun (WGS) entry which is preliminary data.</text>
</comment>
<dbReference type="RefSeq" id="WP_152120440.1">
    <property type="nucleotide sequence ID" value="NZ_QJOW01000003.1"/>
</dbReference>
<protein>
    <recommendedName>
        <fullName evidence="6">PGF-CTERM sorting domain-containing protein</fullName>
    </recommendedName>
</protein>
<dbReference type="AlphaFoldDB" id="A0A5N5U9Z5"/>
<dbReference type="EMBL" id="QMDY01000012">
    <property type="protein sequence ID" value="KAB7513484.1"/>
    <property type="molecule type" value="Genomic_DNA"/>
</dbReference>
<accession>A0A5N5U9Z5</accession>
<feature type="region of interest" description="Disordered" evidence="1">
    <location>
        <begin position="63"/>
        <end position="85"/>
    </location>
</feature>
<feature type="compositionally biased region" description="Polar residues" evidence="1">
    <location>
        <begin position="68"/>
        <end position="85"/>
    </location>
</feature>
<sequence>MLLAVAPAVGAAVGASPAGDRTRDDTITRTFTASLTPETPGQVEIRMAFDLPPDVSQVTTRLPDGTTVRGTTGFEQTTDGYRSTTDSPSIRYALPVNRTGTRGHEYADTGVWAIAPTPGAGFSYQYRGSAPTIETNYAIDGPGVVGETMLYLGEHTTYERTTGETRFRLVVPAASETLANPETILDTLGAGADNLELGDAAGSHVAIAAPTSVQWGPSGLARGSADFWVRADLPVNAANNVWLHEYVHTRQPTDTTAGMRWSIEGGADYYAALETLRQDRIDFAEFQQFLGRAARYDGAVLAEPNTWSDLFVPYVKGRLVAGELDRQIRVASDGSATLATALNSIDRQVSLSAFYGAIESAGDATVRANAERLIETASTPRAWSESQHRAAFQQGVETPTATATATPTPPATVTATPTQTPTETATRTRTPTSTETATEPGTTRSPGQPGFGGAVAVGAVVGAGLLARRQK</sequence>
<evidence type="ECO:0008006" key="6">
    <source>
        <dbReference type="Google" id="ProtNLM"/>
    </source>
</evidence>
<evidence type="ECO:0000313" key="2">
    <source>
        <dbReference type="EMBL" id="KAB7513484.1"/>
    </source>
</evidence>
<feature type="compositionally biased region" description="Low complexity" evidence="1">
    <location>
        <begin position="398"/>
        <end position="444"/>
    </location>
</feature>
<dbReference type="EMBL" id="QJOW01000003">
    <property type="protein sequence ID" value="KAB7515445.1"/>
    <property type="molecule type" value="Genomic_DNA"/>
</dbReference>
<accession>A0A5N5U4G8</accession>
<name>A0A5N5U9Z5_9EURY</name>
<proteinExistence type="predicted"/>
<dbReference type="Proteomes" id="UP000326207">
    <property type="component" value="Unassembled WGS sequence"/>
</dbReference>
<dbReference type="Proteomes" id="UP000326302">
    <property type="component" value="Unassembled WGS sequence"/>
</dbReference>